<proteinExistence type="predicted"/>
<keyword evidence="3" id="KW-1185">Reference proteome</keyword>
<dbReference type="Proteomes" id="UP000054845">
    <property type="component" value="Unassembled WGS sequence"/>
</dbReference>
<organism evidence="2 3">
    <name type="scientific">Ceraceosorus bombacis</name>
    <dbReference type="NCBI Taxonomy" id="401625"/>
    <lineage>
        <taxon>Eukaryota</taxon>
        <taxon>Fungi</taxon>
        <taxon>Dikarya</taxon>
        <taxon>Basidiomycota</taxon>
        <taxon>Ustilaginomycotina</taxon>
        <taxon>Exobasidiomycetes</taxon>
        <taxon>Ceraceosorales</taxon>
        <taxon>Ceraceosoraceae</taxon>
        <taxon>Ceraceosorus</taxon>
    </lineage>
</organism>
<evidence type="ECO:0000313" key="2">
    <source>
        <dbReference type="EMBL" id="CEH14553.1"/>
    </source>
</evidence>
<evidence type="ECO:0000256" key="1">
    <source>
        <dbReference type="SAM" id="MobiDB-lite"/>
    </source>
</evidence>
<name>A0A0P1BEK3_9BASI</name>
<dbReference type="AlphaFoldDB" id="A0A0P1BEK3"/>
<evidence type="ECO:0000313" key="3">
    <source>
        <dbReference type="Proteomes" id="UP000054845"/>
    </source>
</evidence>
<reference evidence="2 3" key="1">
    <citation type="submission" date="2014-09" db="EMBL/GenBank/DDBJ databases">
        <authorList>
            <person name="Magalhaes I.L.F."/>
            <person name="Oliveira U."/>
            <person name="Santos F.R."/>
            <person name="Vidigal T.H.D.A."/>
            <person name="Brescovit A.D."/>
            <person name="Santos A.J."/>
        </authorList>
    </citation>
    <scope>NUCLEOTIDE SEQUENCE [LARGE SCALE GENOMIC DNA]</scope>
</reference>
<feature type="region of interest" description="Disordered" evidence="1">
    <location>
        <begin position="105"/>
        <end position="131"/>
    </location>
</feature>
<sequence length="131" mass="14514">MCFCHTMGRQCVSVGASVVHTTGMQGCNRMLPTWSIGHSSGKSEPEPEPWWQWRQSPVLRQNATGTVPEQRTEPRVKIAIVNITSLLGYPKGLWTHVEPVATVPERQHSQSRAEVAPQRGTHSTAFLIDTA</sequence>
<accession>A0A0P1BEK3</accession>
<dbReference type="EMBL" id="CCYA01000243">
    <property type="protein sequence ID" value="CEH14553.1"/>
    <property type="molecule type" value="Genomic_DNA"/>
</dbReference>
<protein>
    <submittedName>
        <fullName evidence="2">Uncharacterized protein</fullName>
    </submittedName>
</protein>